<comment type="caution">
    <text evidence="6">The sequence shown here is derived from an EMBL/GenBank/DDBJ whole genome shotgun (WGS) entry which is preliminary data.</text>
</comment>
<accession>A0A1Q9EP72</accession>
<dbReference type="InterPro" id="IPR023210">
    <property type="entry name" value="NADP_OxRdtase_dom"/>
</dbReference>
<dbReference type="AlphaFoldDB" id="A0A1Q9EP72"/>
<keyword evidence="3" id="KW-0560">Oxidoreductase</keyword>
<evidence type="ECO:0000256" key="4">
    <source>
        <dbReference type="SAM" id="Phobius"/>
    </source>
</evidence>
<proteinExistence type="inferred from homology"/>
<reference evidence="6 7" key="1">
    <citation type="submission" date="2016-02" db="EMBL/GenBank/DDBJ databases">
        <title>Genome analysis of coral dinoflagellate symbionts highlights evolutionary adaptations to a symbiotic lifestyle.</title>
        <authorList>
            <person name="Aranda M."/>
            <person name="Li Y."/>
            <person name="Liew Y.J."/>
            <person name="Baumgarten S."/>
            <person name="Simakov O."/>
            <person name="Wilson M."/>
            <person name="Piel J."/>
            <person name="Ashoor H."/>
            <person name="Bougouffa S."/>
            <person name="Bajic V.B."/>
            <person name="Ryu T."/>
            <person name="Ravasi T."/>
            <person name="Bayer T."/>
            <person name="Micklem G."/>
            <person name="Kim H."/>
            <person name="Bhak J."/>
            <person name="Lajeunesse T.C."/>
            <person name="Voolstra C.R."/>
        </authorList>
    </citation>
    <scope>NUCLEOTIDE SEQUENCE [LARGE SCALE GENOMIC DNA]</scope>
    <source>
        <strain evidence="6 7">CCMP2467</strain>
    </source>
</reference>
<organism evidence="6 7">
    <name type="scientific">Symbiodinium microadriaticum</name>
    <name type="common">Dinoflagellate</name>
    <name type="synonym">Zooxanthella microadriatica</name>
    <dbReference type="NCBI Taxonomy" id="2951"/>
    <lineage>
        <taxon>Eukaryota</taxon>
        <taxon>Sar</taxon>
        <taxon>Alveolata</taxon>
        <taxon>Dinophyceae</taxon>
        <taxon>Suessiales</taxon>
        <taxon>Symbiodiniaceae</taxon>
        <taxon>Symbiodinium</taxon>
    </lineage>
</organism>
<keyword evidence="4" id="KW-0812">Transmembrane</keyword>
<keyword evidence="2" id="KW-0521">NADP</keyword>
<evidence type="ECO:0000313" key="7">
    <source>
        <dbReference type="Proteomes" id="UP000186817"/>
    </source>
</evidence>
<evidence type="ECO:0000256" key="1">
    <source>
        <dbReference type="ARBA" id="ARBA00007905"/>
    </source>
</evidence>
<keyword evidence="7" id="KW-1185">Reference proteome</keyword>
<keyword evidence="4" id="KW-0472">Membrane</keyword>
<evidence type="ECO:0000256" key="3">
    <source>
        <dbReference type="ARBA" id="ARBA00023002"/>
    </source>
</evidence>
<dbReference type="EMBL" id="LSRX01000101">
    <property type="protein sequence ID" value="OLQ09234.1"/>
    <property type="molecule type" value="Genomic_DNA"/>
</dbReference>
<gene>
    <name evidence="6" type="primary">P100</name>
    <name evidence="6" type="synonym">11E</name>
    <name evidence="6" type="ORF">AK812_SmicGene7189</name>
</gene>
<keyword evidence="4" id="KW-1133">Transmembrane helix</keyword>
<sequence>MGVGVGVGEIHQFVVQAADAMRLNWPPSPESFQELPRPMSSIVDPAWLQRADHQGGLCPRLLFVPELSREDRPAQLRKFAGAMGFCSNLCGLLALVVAIVFGYMQTVEYPLGAVFRMMFYVQGYGKPMTEPVPADLTASPRPGSELFLPMPSGGKMPANGIGMCCRPTAYDEDSVYNSILWYLLSGGRHIDTAHIYGNHVPIGKALKEAAKRGVPRSEVFLVTKVWPAAFGYDATMAAVGRMVKQLDVDYIDLVLLHAPRKISWRMVAAYWGGLNALIGEGDEFSNHDCGDQVTCRKATWKALSELREQGIIRDAGVSNFRVPQMKELQSLGMAPIAANQIQFHPWIPDWQQEIVDFCNAQQIAITAYFSLGGLQSKDKTLQLDDVKAIGKKHSRSSGQVLLRWALAKNVSIIPGTGNPKHMKENLGIYDFSLSPEEVAKIDALRSHQIADDFFFMQF</sequence>
<feature type="domain" description="NADP-dependent oxidoreductase" evidence="5">
    <location>
        <begin position="168"/>
        <end position="444"/>
    </location>
</feature>
<evidence type="ECO:0000313" key="6">
    <source>
        <dbReference type="EMBL" id="OLQ09234.1"/>
    </source>
</evidence>
<dbReference type="SUPFAM" id="SSF51430">
    <property type="entry name" value="NAD(P)-linked oxidoreductase"/>
    <property type="match status" value="1"/>
</dbReference>
<evidence type="ECO:0000259" key="5">
    <source>
        <dbReference type="Pfam" id="PF00248"/>
    </source>
</evidence>
<feature type="transmembrane region" description="Helical" evidence="4">
    <location>
        <begin position="79"/>
        <end position="104"/>
    </location>
</feature>
<dbReference type="Pfam" id="PF00248">
    <property type="entry name" value="Aldo_ket_red"/>
    <property type="match status" value="1"/>
</dbReference>
<evidence type="ECO:0000256" key="2">
    <source>
        <dbReference type="ARBA" id="ARBA00022857"/>
    </source>
</evidence>
<dbReference type="GO" id="GO:0016616">
    <property type="term" value="F:oxidoreductase activity, acting on the CH-OH group of donors, NAD or NADP as acceptor"/>
    <property type="evidence" value="ECO:0007669"/>
    <property type="project" value="UniProtKB-ARBA"/>
</dbReference>
<name>A0A1Q9EP72_SYMMI</name>
<dbReference type="CDD" id="cd19071">
    <property type="entry name" value="AKR_AKR1-5-like"/>
    <property type="match status" value="1"/>
</dbReference>
<comment type="similarity">
    <text evidence="1">Belongs to the aldo/keto reductase family.</text>
</comment>
<dbReference type="Proteomes" id="UP000186817">
    <property type="component" value="Unassembled WGS sequence"/>
</dbReference>
<dbReference type="PANTHER" id="PTHR43827">
    <property type="entry name" value="2,5-DIKETO-D-GLUCONIC ACID REDUCTASE"/>
    <property type="match status" value="1"/>
</dbReference>
<dbReference type="PRINTS" id="PR00069">
    <property type="entry name" value="ALDKETRDTASE"/>
</dbReference>
<dbReference type="InterPro" id="IPR036812">
    <property type="entry name" value="NAD(P)_OxRdtase_dom_sf"/>
</dbReference>
<protein>
    <submittedName>
        <fullName evidence="6">Prostaglandin F synthase</fullName>
    </submittedName>
</protein>
<dbReference type="OMA" id="ANNQIQF"/>
<dbReference type="PANTHER" id="PTHR43827:SF3">
    <property type="entry name" value="NADP-DEPENDENT OXIDOREDUCTASE DOMAIN-CONTAINING PROTEIN"/>
    <property type="match status" value="1"/>
</dbReference>
<dbReference type="InterPro" id="IPR020471">
    <property type="entry name" value="AKR"/>
</dbReference>
<dbReference type="Gene3D" id="3.20.20.100">
    <property type="entry name" value="NADP-dependent oxidoreductase domain"/>
    <property type="match status" value="1"/>
</dbReference>
<dbReference type="OrthoDB" id="423542at2759"/>